<keyword evidence="1" id="KW-1185">Reference proteome</keyword>
<dbReference type="Proteomes" id="UP000248484">
    <property type="component" value="Chromosome 1"/>
</dbReference>
<evidence type="ECO:0000313" key="1">
    <source>
        <dbReference type="Proteomes" id="UP000248484"/>
    </source>
</evidence>
<gene>
    <name evidence="2" type="primary">LOC102976707</name>
</gene>
<dbReference type="KEGG" id="pcad:102976707"/>
<organism evidence="1 2">
    <name type="scientific">Physeter macrocephalus</name>
    <name type="common">Sperm whale</name>
    <name type="synonym">Physeter catodon</name>
    <dbReference type="NCBI Taxonomy" id="9755"/>
    <lineage>
        <taxon>Eukaryota</taxon>
        <taxon>Metazoa</taxon>
        <taxon>Chordata</taxon>
        <taxon>Craniata</taxon>
        <taxon>Vertebrata</taxon>
        <taxon>Euteleostomi</taxon>
        <taxon>Mammalia</taxon>
        <taxon>Eutheria</taxon>
        <taxon>Laurasiatheria</taxon>
        <taxon>Artiodactyla</taxon>
        <taxon>Whippomorpha</taxon>
        <taxon>Cetacea</taxon>
        <taxon>Odontoceti</taxon>
        <taxon>Physeteridae</taxon>
        <taxon>Physeter</taxon>
    </lineage>
</organism>
<name>A0A9W2WPS0_PHYMC</name>
<dbReference type="AlphaFoldDB" id="A0A9W2WPS0"/>
<dbReference type="GeneID" id="102976707"/>
<protein>
    <submittedName>
        <fullName evidence="2">Uncharacterized protein</fullName>
    </submittedName>
</protein>
<accession>A0A9W2WPS0</accession>
<proteinExistence type="predicted"/>
<sequence>MRRETQRWGRRVPDKLQVCLCPIAAQVENQTCFKIAGRDCAICWTAEGSKSCGHSATPQSGRISSLITDKFTPLLVIKIVNLHYQLQKTGQINDIKCYFQRSAISHDHFQHPVTNDISIKPMVPVHMWLYDFQFALYRALYLYHLLQF</sequence>
<dbReference type="RefSeq" id="XP_054941143.1">
    <property type="nucleotide sequence ID" value="XM_055085168.1"/>
</dbReference>
<evidence type="ECO:0000313" key="2">
    <source>
        <dbReference type="RefSeq" id="XP_054941143.1"/>
    </source>
</evidence>
<reference evidence="2" key="1">
    <citation type="submission" date="2025-08" db="UniProtKB">
        <authorList>
            <consortium name="RefSeq"/>
        </authorList>
    </citation>
    <scope>IDENTIFICATION</scope>
    <source>
        <tissue evidence="2">Muscle</tissue>
    </source>
</reference>